<comment type="pathway">
    <text evidence="1 11">Glycerolipid metabolism; triacylglycerol biosynthesis.</text>
</comment>
<evidence type="ECO:0000313" key="16">
    <source>
        <dbReference type="Proteomes" id="UP001239522"/>
    </source>
</evidence>
<evidence type="ECO:0000256" key="12">
    <source>
        <dbReference type="SAM" id="MobiDB-lite"/>
    </source>
</evidence>
<dbReference type="RefSeq" id="WP_306060118.1">
    <property type="nucleotide sequence ID" value="NZ_CP120997.1"/>
</dbReference>
<keyword evidence="9 11" id="KW-0012">Acyltransferase</keyword>
<comment type="similarity">
    <text evidence="3 11">Belongs to the long-chain O-acyltransferase family.</text>
</comment>
<evidence type="ECO:0000256" key="3">
    <source>
        <dbReference type="ARBA" id="ARBA00009587"/>
    </source>
</evidence>
<feature type="domain" description="O-acyltransferase WSD1-like N-terminal" evidence="13">
    <location>
        <begin position="6"/>
        <end position="266"/>
    </location>
</feature>
<dbReference type="SUPFAM" id="SSF52777">
    <property type="entry name" value="CoA-dependent acyltransferases"/>
    <property type="match status" value="2"/>
</dbReference>
<evidence type="ECO:0000259" key="13">
    <source>
        <dbReference type="Pfam" id="PF03007"/>
    </source>
</evidence>
<name>A0ABY9HUL7_9ACTN</name>
<evidence type="ECO:0000256" key="6">
    <source>
        <dbReference type="ARBA" id="ARBA00022679"/>
    </source>
</evidence>
<dbReference type="PANTHER" id="PTHR31650">
    <property type="entry name" value="O-ACYLTRANSFERASE (WSD1-LIKE) FAMILY PROTEIN"/>
    <property type="match status" value="1"/>
</dbReference>
<keyword evidence="7 11" id="KW-0319">Glycerol metabolism</keyword>
<keyword evidence="16" id="KW-1185">Reference proteome</keyword>
<feature type="compositionally biased region" description="Low complexity" evidence="12">
    <location>
        <begin position="171"/>
        <end position="180"/>
    </location>
</feature>
<accession>A0ABY9HUL7</accession>
<dbReference type="InterPro" id="IPR045034">
    <property type="entry name" value="O-acyltransferase_WSD1-like"/>
</dbReference>
<feature type="domain" description="O-acyltransferase WSD1 C-terminal" evidence="14">
    <location>
        <begin position="309"/>
        <end position="453"/>
    </location>
</feature>
<gene>
    <name evidence="15" type="ORF">P8A18_31525</name>
</gene>
<comment type="catalytic activity">
    <reaction evidence="10 11">
        <text>an acyl-CoA + a 1,2-diacyl-sn-glycerol = a triacyl-sn-glycerol + CoA</text>
        <dbReference type="Rhea" id="RHEA:10868"/>
        <dbReference type="ChEBI" id="CHEBI:17815"/>
        <dbReference type="ChEBI" id="CHEBI:57287"/>
        <dbReference type="ChEBI" id="CHEBI:58342"/>
        <dbReference type="ChEBI" id="CHEBI:64615"/>
        <dbReference type="EC" id="2.3.1.20"/>
    </reaction>
</comment>
<evidence type="ECO:0000256" key="10">
    <source>
        <dbReference type="ARBA" id="ARBA00048109"/>
    </source>
</evidence>
<reference evidence="15 16" key="1">
    <citation type="submission" date="2023-03" db="EMBL/GenBank/DDBJ databases">
        <title>Isolation and description of six Streptomyces strains from soil environments, able to metabolize different microbial glucans.</title>
        <authorList>
            <person name="Widen T."/>
            <person name="Larsbrink J."/>
        </authorList>
    </citation>
    <scope>NUCLEOTIDE SEQUENCE [LARGE SCALE GENOMIC DNA]</scope>
    <source>
        <strain evidence="15 16">Mut1</strain>
    </source>
</reference>
<evidence type="ECO:0000256" key="8">
    <source>
        <dbReference type="ARBA" id="ARBA00023098"/>
    </source>
</evidence>
<keyword evidence="8 11" id="KW-0443">Lipid metabolism</keyword>
<evidence type="ECO:0000256" key="7">
    <source>
        <dbReference type="ARBA" id="ARBA00022798"/>
    </source>
</evidence>
<evidence type="ECO:0000313" key="15">
    <source>
        <dbReference type="EMBL" id="WLQ37692.1"/>
    </source>
</evidence>
<dbReference type="Pfam" id="PF03007">
    <property type="entry name" value="WS_DGAT_cat"/>
    <property type="match status" value="1"/>
</dbReference>
<comment type="pathway">
    <text evidence="2">Lipid metabolism.</text>
</comment>
<evidence type="ECO:0000256" key="1">
    <source>
        <dbReference type="ARBA" id="ARBA00004771"/>
    </source>
</evidence>
<dbReference type="EMBL" id="CP120997">
    <property type="protein sequence ID" value="WLQ37692.1"/>
    <property type="molecule type" value="Genomic_DNA"/>
</dbReference>
<dbReference type="EC" id="2.3.1.20" evidence="4 11"/>
<evidence type="ECO:0000256" key="5">
    <source>
        <dbReference type="ARBA" id="ARBA00022516"/>
    </source>
</evidence>
<dbReference type="InterPro" id="IPR004255">
    <property type="entry name" value="O-acyltransferase_WSD1_N"/>
</dbReference>
<organism evidence="15 16">
    <name type="scientific">Streptomyces castrisilvae</name>
    <dbReference type="NCBI Taxonomy" id="3033811"/>
    <lineage>
        <taxon>Bacteria</taxon>
        <taxon>Bacillati</taxon>
        <taxon>Actinomycetota</taxon>
        <taxon>Actinomycetes</taxon>
        <taxon>Kitasatosporales</taxon>
        <taxon>Streptomycetaceae</taxon>
        <taxon>Streptomyces</taxon>
    </lineage>
</organism>
<evidence type="ECO:0000256" key="9">
    <source>
        <dbReference type="ARBA" id="ARBA00023315"/>
    </source>
</evidence>
<dbReference type="NCBIfam" id="TIGR02946">
    <property type="entry name" value="acyl_WS_DGAT"/>
    <property type="match status" value="1"/>
</dbReference>
<dbReference type="Proteomes" id="UP001239522">
    <property type="component" value="Chromosome"/>
</dbReference>
<dbReference type="PANTHER" id="PTHR31650:SF1">
    <property type="entry name" value="WAX ESTER SYNTHASE_DIACYLGLYCEROL ACYLTRANSFERASE 4-RELATED"/>
    <property type="match status" value="1"/>
</dbReference>
<evidence type="ECO:0000256" key="4">
    <source>
        <dbReference type="ARBA" id="ARBA00013244"/>
    </source>
</evidence>
<dbReference type="Pfam" id="PF06974">
    <property type="entry name" value="WS_DGAT_C"/>
    <property type="match status" value="1"/>
</dbReference>
<dbReference type="InterPro" id="IPR009721">
    <property type="entry name" value="O-acyltransferase_WSD1_C"/>
</dbReference>
<evidence type="ECO:0000256" key="11">
    <source>
        <dbReference type="RuleBase" id="RU361241"/>
    </source>
</evidence>
<evidence type="ECO:0000256" key="2">
    <source>
        <dbReference type="ARBA" id="ARBA00005189"/>
    </source>
</evidence>
<feature type="region of interest" description="Disordered" evidence="12">
    <location>
        <begin position="171"/>
        <end position="192"/>
    </location>
</feature>
<keyword evidence="6 11" id="KW-0808">Transferase</keyword>
<proteinExistence type="inferred from homology"/>
<sequence>MGTELLAPLDLAFWHLESAAHPMHLGALAVFAPPPGGAPGPDALLGLLGARASAIPRLRMRVRDVLLPVGGAAWFADKDFDVDRHLTRVRLPVEEAAPRDGGFMPAATRLAGELMERPLRRGLPPWEMYLIDGPAGGPFAVLVKLHHALADGMRAVAIGAGIFDEIASATARPRSAAPSARPRPVPPRSWMPGPRQVAGLALGRIEDLGRAFGVGASLVRAGRLDPRGAPALRAGSSGTRRLATADLGLETVRRIRRISGGTGNDVLLTVVAGGLRRWMLERGESLPGDDPRALVPVSRRRPGRAAATGNRLSAYLLGLPVSEGDPWERLRAVREAMDRNKAAGPLRGAGAVAVLADQLPSLAHRFGAPLAGNAARMLFDVLVTSVPLPRSRLSLAGCPLSALYPMAPLARGQSMAVALTTYGSRVHIGLVADGKALPDLERLARCVEQEAAELLSVVGERP</sequence>
<dbReference type="InterPro" id="IPR014292">
    <property type="entry name" value="Acyl_transf_WS/DGAT"/>
</dbReference>
<protein>
    <recommendedName>
        <fullName evidence="4 11">Diacylglycerol O-acyltransferase</fullName>
        <ecNumber evidence="4 11">2.3.1.20</ecNumber>
    </recommendedName>
</protein>
<keyword evidence="5 11" id="KW-0444">Lipid biosynthesis</keyword>
<evidence type="ECO:0000259" key="14">
    <source>
        <dbReference type="Pfam" id="PF06974"/>
    </source>
</evidence>